<proteinExistence type="predicted"/>
<feature type="domain" description="EF-hand" evidence="3">
    <location>
        <begin position="532"/>
        <end position="567"/>
    </location>
</feature>
<dbReference type="GO" id="GO:0005509">
    <property type="term" value="F:calcium ion binding"/>
    <property type="evidence" value="ECO:0007669"/>
    <property type="project" value="InterPro"/>
</dbReference>
<dbReference type="Gene3D" id="1.10.238.10">
    <property type="entry name" value="EF-hand"/>
    <property type="match status" value="1"/>
</dbReference>
<dbReference type="OrthoDB" id="305670at2759"/>
<gene>
    <name evidence="4" type="ORF">SteCoe_27641</name>
</gene>
<evidence type="ECO:0000313" key="5">
    <source>
        <dbReference type="Proteomes" id="UP000187209"/>
    </source>
</evidence>
<evidence type="ECO:0000259" key="3">
    <source>
        <dbReference type="PROSITE" id="PS50222"/>
    </source>
</evidence>
<accession>A0A1R2BA37</accession>
<name>A0A1R2BA37_9CILI</name>
<dbReference type="Proteomes" id="UP000187209">
    <property type="component" value="Unassembled WGS sequence"/>
</dbReference>
<evidence type="ECO:0000313" key="4">
    <source>
        <dbReference type="EMBL" id="OMJ73624.1"/>
    </source>
</evidence>
<dbReference type="InterPro" id="IPR011992">
    <property type="entry name" value="EF-hand-dom_pair"/>
</dbReference>
<keyword evidence="1" id="KW-0479">Metal-binding</keyword>
<reference evidence="4 5" key="1">
    <citation type="submission" date="2016-11" db="EMBL/GenBank/DDBJ databases">
        <title>The macronuclear genome of Stentor coeruleus: a giant cell with tiny introns.</title>
        <authorList>
            <person name="Slabodnick M."/>
            <person name="Ruby J.G."/>
            <person name="Reiff S.B."/>
            <person name="Swart E.C."/>
            <person name="Gosai S."/>
            <person name="Prabakaran S."/>
            <person name="Witkowska E."/>
            <person name="Larue G.E."/>
            <person name="Fisher S."/>
            <person name="Freeman R.M."/>
            <person name="Gunawardena J."/>
            <person name="Chu W."/>
            <person name="Stover N.A."/>
            <person name="Gregory B.D."/>
            <person name="Nowacki M."/>
            <person name="Derisi J."/>
            <person name="Roy S.W."/>
            <person name="Marshall W.F."/>
            <person name="Sood P."/>
        </authorList>
    </citation>
    <scope>NUCLEOTIDE SEQUENCE [LARGE SCALE GENOMIC DNA]</scope>
    <source>
        <strain evidence="4">WM001</strain>
    </source>
</reference>
<sequence length="657" mass="77162">MEFIKFSKQGFDDFYEMHAKQGVPSWKNKEIDLEKITEVNESEFESLIDTESVIEIPLETSIESQTKKPSKFLVDFLSKLLEHEKIFNFFLFEARKQRVLTKKKSTLISRCLPRIPEFGIYSSKRNSSFINLSLESPANSISKSSRIISRYASPFTARSLSKSPHDYASVDRSLITQRKLTPRVTRLRSLGKPKKAILNSNNKELKDIFNKISVSTKNRINQEEFKNYLLLRYPGPIVESMIKHFDFHSNSIEEYIQEMLKFLNAGEEMHLAFSFEIYDFNKDKFICYKDAFRALELRTANFVDEDLVIIKEMLLLKKEGKLNARKLRRKSTFSLIKERIDKKRQDDSQLKDIEVLAPVGEQKPVQVDFKEFKIIKFNGRPQIVKDFLKYTCCYDFMKERGLLLPSPKHSPKISESIVMEMNISPDFRIKLEKDEKYEYYCLLDNAMSLYTKLDLELTLKKFRYLQCPDNFKYKVITRESMIEKFVIDIQPELMGFNSNYFAKRFYDYLAEGQLLTKAKFLSRMHGLISYSSAKAVNKLAFEIYDYRKDGKLTVDEVYKMFESLPIGSPVYSECIKMVNIFIDSIFERVWKKVTSIDYANFEKLIDVSCMGFEIFEFVKTPLEGLFGRKSVYFQPEDEDDDVQSHLQTKSNLLKLID</sequence>
<evidence type="ECO:0000256" key="1">
    <source>
        <dbReference type="ARBA" id="ARBA00022723"/>
    </source>
</evidence>
<comment type="caution">
    <text evidence="4">The sequence shown here is derived from an EMBL/GenBank/DDBJ whole genome shotgun (WGS) entry which is preliminary data.</text>
</comment>
<organism evidence="4 5">
    <name type="scientific">Stentor coeruleus</name>
    <dbReference type="NCBI Taxonomy" id="5963"/>
    <lineage>
        <taxon>Eukaryota</taxon>
        <taxon>Sar</taxon>
        <taxon>Alveolata</taxon>
        <taxon>Ciliophora</taxon>
        <taxon>Postciliodesmatophora</taxon>
        <taxon>Heterotrichea</taxon>
        <taxon>Heterotrichida</taxon>
        <taxon>Stentoridae</taxon>
        <taxon>Stentor</taxon>
    </lineage>
</organism>
<dbReference type="AlphaFoldDB" id="A0A1R2BA37"/>
<dbReference type="PANTHER" id="PTHR45942">
    <property type="entry name" value="PROTEIN PHOSPATASE 3 REGULATORY SUBUNIT B ALPHA ISOFORM TYPE 1"/>
    <property type="match status" value="1"/>
</dbReference>
<dbReference type="InterPro" id="IPR002048">
    <property type="entry name" value="EF_hand_dom"/>
</dbReference>
<dbReference type="PROSITE" id="PS50222">
    <property type="entry name" value="EF_HAND_2"/>
    <property type="match status" value="1"/>
</dbReference>
<dbReference type="EMBL" id="MPUH01000808">
    <property type="protein sequence ID" value="OMJ73624.1"/>
    <property type="molecule type" value="Genomic_DNA"/>
</dbReference>
<dbReference type="SUPFAM" id="SSF47473">
    <property type="entry name" value="EF-hand"/>
    <property type="match status" value="2"/>
</dbReference>
<evidence type="ECO:0000256" key="2">
    <source>
        <dbReference type="ARBA" id="ARBA00022737"/>
    </source>
</evidence>
<protein>
    <recommendedName>
        <fullName evidence="3">EF-hand domain-containing protein</fullName>
    </recommendedName>
</protein>
<keyword evidence="2" id="KW-0677">Repeat</keyword>
<keyword evidence="5" id="KW-1185">Reference proteome</keyword>